<dbReference type="PANTHER" id="PTHR40050">
    <property type="entry name" value="INNER SPORE COAT PROTEIN H"/>
    <property type="match status" value="1"/>
</dbReference>
<dbReference type="eggNOG" id="COG5337">
    <property type="taxonomic scope" value="Bacteria"/>
</dbReference>
<dbReference type="Pfam" id="PF08757">
    <property type="entry name" value="CotH"/>
    <property type="match status" value="2"/>
</dbReference>
<feature type="region of interest" description="Disordered" evidence="1">
    <location>
        <begin position="214"/>
        <end position="350"/>
    </location>
</feature>
<dbReference type="EMBL" id="HG917868">
    <property type="protein sequence ID" value="CDM69042.1"/>
    <property type="molecule type" value="Genomic_DNA"/>
</dbReference>
<evidence type="ECO:0000313" key="4">
    <source>
        <dbReference type="Proteomes" id="UP000019426"/>
    </source>
</evidence>
<dbReference type="HOGENOM" id="CLU_021893_0_0_9"/>
<accession>W6S3Z3</accession>
<reference evidence="3 4" key="1">
    <citation type="submission" date="2013-11" db="EMBL/GenBank/DDBJ databases">
        <title>Complete genome sequence of Clostridum sp. M2/40.</title>
        <authorList>
            <person name="Wibberg D."/>
            <person name="Puehler A."/>
            <person name="Schlueter A."/>
        </authorList>
    </citation>
    <scope>NUCLEOTIDE SEQUENCE [LARGE SCALE GENOMIC DNA]</scope>
    <source>
        <strain evidence="4">M2/40</strain>
    </source>
</reference>
<feature type="transmembrane region" description="Helical" evidence="2">
    <location>
        <begin position="7"/>
        <end position="28"/>
    </location>
</feature>
<proteinExistence type="predicted"/>
<feature type="transmembrane region" description="Helical" evidence="2">
    <location>
        <begin position="668"/>
        <end position="688"/>
    </location>
</feature>
<keyword evidence="2" id="KW-0472">Membrane</keyword>
<evidence type="ECO:0000313" key="3">
    <source>
        <dbReference type="EMBL" id="CDM69042.1"/>
    </source>
</evidence>
<feature type="compositionally biased region" description="Low complexity" evidence="1">
    <location>
        <begin position="300"/>
        <end position="337"/>
    </location>
</feature>
<keyword evidence="4" id="KW-1185">Reference proteome</keyword>
<gene>
    <name evidence="3" type="ORF">CM240_1884</name>
</gene>
<dbReference type="InterPro" id="IPR014867">
    <property type="entry name" value="Spore_coat_CotH_CotH2/3/7"/>
</dbReference>
<protein>
    <recommendedName>
        <fullName evidence="5">Spore coat protein CotH</fullName>
    </recommendedName>
</protein>
<dbReference type="STRING" id="1216932.CM240_1884"/>
<feature type="region of interest" description="Disordered" evidence="1">
    <location>
        <begin position="585"/>
        <end position="609"/>
    </location>
</feature>
<evidence type="ECO:0008006" key="5">
    <source>
        <dbReference type="Google" id="ProtNLM"/>
    </source>
</evidence>
<evidence type="ECO:0000256" key="2">
    <source>
        <dbReference type="SAM" id="Phobius"/>
    </source>
</evidence>
<evidence type="ECO:0000256" key="1">
    <source>
        <dbReference type="SAM" id="MobiDB-lite"/>
    </source>
</evidence>
<keyword evidence="2" id="KW-1133">Transmembrane helix</keyword>
<keyword evidence="2" id="KW-0812">Transmembrane</keyword>
<dbReference type="PATRIC" id="fig|1216932.3.peg.1883"/>
<name>W6S3Z3_9CLOT</name>
<feature type="compositionally biased region" description="Low complexity" evidence="1">
    <location>
        <begin position="221"/>
        <end position="236"/>
    </location>
</feature>
<dbReference type="KEGG" id="clt:CM240_1884"/>
<dbReference type="PANTHER" id="PTHR40050:SF1">
    <property type="entry name" value="INNER SPORE COAT PROTEIN H"/>
    <property type="match status" value="1"/>
</dbReference>
<sequence>MISSKYLKAIVAVVIGFAMIFTGIFMFVPEVLGIKEQNSITTSFEYETELFNHDKIINLDISIDEDSWDDMLENALSEEYVSCDVTVNGKAFKNVAIRPKGNTSLTSVANDDTTDRYSFKIEFDHYISNQTCYGLDKLILNNNISDATYMKEYLSFGLMEYMSVAAPLHNYVNVTVNGENWGLYLGIEAMEESYAERNFGSNYGKLYKPESVGMGAKEDNNNGSLGNPSGNNKGLPDISENNGGGGVPPDMNSNNGGSGTPPDINGNNGGGGAPPDMDSNNGVGGAPPDMNSNNGGGGAPPDMNSNNGGNGSPPSMNNNNDNQQQSTDNKEGMANNGPGMGGMSSGGTDLVYVDDNSDSYSGIFDNAIFDSNEDDYQRVIKAIKNINEGTNLDKYINIDSVLRYFAVETTLVNLDSYVSSMKHNYCLYEKNGQLTMLPWDYNLSFAGFQAGTATSAINFPIDTPVSGIDLSERPILGKLLEVDEYKETYHEYLKEIVEGYFNSGKFTETIDKVDSMINEYVKNDPTAFYSYDEYTTAVETIKEFGILRAKSIEGQLDGTIPSTTTEQDSNQDKLIDGSSINIQAMGVQGGGEKGQGPQQDEDNNGENTYSNIEYDNSSYESENKNNNNMIGQNPSKDITNGNIGNINGADVSKNWEVSKVSNIDGDSIFQLIFSIGLLIGATVFVTLYKRRR</sequence>
<dbReference type="Proteomes" id="UP000019426">
    <property type="component" value="Chromosome M2/40_rep1"/>
</dbReference>
<dbReference type="RefSeq" id="WP_044038653.1">
    <property type="nucleotide sequence ID" value="NZ_HG917868.1"/>
</dbReference>
<dbReference type="AlphaFoldDB" id="W6S3Z3"/>
<organism evidence="3 4">
    <name type="scientific">Clostridium bornimense</name>
    <dbReference type="NCBI Taxonomy" id="1216932"/>
    <lineage>
        <taxon>Bacteria</taxon>
        <taxon>Bacillati</taxon>
        <taxon>Bacillota</taxon>
        <taxon>Clostridia</taxon>
        <taxon>Eubacteriales</taxon>
        <taxon>Clostridiaceae</taxon>
        <taxon>Clostridium</taxon>
    </lineage>
</organism>